<evidence type="ECO:0000256" key="1">
    <source>
        <dbReference type="SAM" id="MobiDB-lite"/>
    </source>
</evidence>
<comment type="caution">
    <text evidence="2">The sequence shown here is derived from an EMBL/GenBank/DDBJ whole genome shotgun (WGS) entry which is preliminary data.</text>
</comment>
<feature type="region of interest" description="Disordered" evidence="1">
    <location>
        <begin position="69"/>
        <end position="91"/>
    </location>
</feature>
<organism evidence="2 3">
    <name type="scientific">Batillaria attramentaria</name>
    <dbReference type="NCBI Taxonomy" id="370345"/>
    <lineage>
        <taxon>Eukaryota</taxon>
        <taxon>Metazoa</taxon>
        <taxon>Spiralia</taxon>
        <taxon>Lophotrochozoa</taxon>
        <taxon>Mollusca</taxon>
        <taxon>Gastropoda</taxon>
        <taxon>Caenogastropoda</taxon>
        <taxon>Sorbeoconcha</taxon>
        <taxon>Cerithioidea</taxon>
        <taxon>Batillariidae</taxon>
        <taxon>Batillaria</taxon>
    </lineage>
</organism>
<name>A0ABD0M1M0_9CAEN</name>
<sequence length="91" mass="10089">MAKQRLSAPAVWDAGGGLCDTSGAGRNIHKYLPQPCANISRPYLLPYRNQYSCPPKLVIENVKRPALRTVQVQPRHRTDTTEASLSKPCDN</sequence>
<evidence type="ECO:0000313" key="2">
    <source>
        <dbReference type="EMBL" id="KAK7505607.1"/>
    </source>
</evidence>
<dbReference type="AlphaFoldDB" id="A0ABD0M1M0"/>
<accession>A0ABD0M1M0</accession>
<keyword evidence="3" id="KW-1185">Reference proteome</keyword>
<protein>
    <submittedName>
        <fullName evidence="2">Uncharacterized protein</fullName>
    </submittedName>
</protein>
<gene>
    <name evidence="2" type="ORF">BaRGS_00002878</name>
</gene>
<evidence type="ECO:0000313" key="3">
    <source>
        <dbReference type="Proteomes" id="UP001519460"/>
    </source>
</evidence>
<proteinExistence type="predicted"/>
<dbReference type="Proteomes" id="UP001519460">
    <property type="component" value="Unassembled WGS sequence"/>
</dbReference>
<dbReference type="EMBL" id="JACVVK020000009">
    <property type="protein sequence ID" value="KAK7505607.1"/>
    <property type="molecule type" value="Genomic_DNA"/>
</dbReference>
<reference evidence="2 3" key="1">
    <citation type="journal article" date="2023" name="Sci. Data">
        <title>Genome assembly of the Korean intertidal mud-creeper Batillaria attramentaria.</title>
        <authorList>
            <person name="Patra A.K."/>
            <person name="Ho P.T."/>
            <person name="Jun S."/>
            <person name="Lee S.J."/>
            <person name="Kim Y."/>
            <person name="Won Y.J."/>
        </authorList>
    </citation>
    <scope>NUCLEOTIDE SEQUENCE [LARGE SCALE GENOMIC DNA]</scope>
    <source>
        <strain evidence="2">Wonlab-2016</strain>
    </source>
</reference>